<keyword evidence="3" id="KW-0813">Transport</keyword>
<dbReference type="GO" id="GO:0016973">
    <property type="term" value="P:poly(A)+ mRNA export from nucleus"/>
    <property type="evidence" value="ECO:0007669"/>
    <property type="project" value="TreeGrafter"/>
</dbReference>
<sequence length="161" mass="18038">MEGGTKAGLAELVQDTDKLVADLDGGQDLPRVVRTTRQMITDGDQLRSRVSEDACSREQADVQAAILLGSQDFDLLELSHRIEKLLTAQSFGPLESIQPTDIDGFLRNERQSALTSAIIEHLKNTHDEVDTFILRAQQERWEEQRRKVLSSIEFSADTTND</sequence>
<comment type="subcellular location">
    <subcellularLocation>
        <location evidence="1">Nucleus</location>
        <location evidence="1">Nuclear pore complex</location>
    </subcellularLocation>
</comment>
<keyword evidence="6" id="KW-1185">Reference proteome</keyword>
<evidence type="ECO:0000256" key="1">
    <source>
        <dbReference type="ARBA" id="ARBA00004567"/>
    </source>
</evidence>
<dbReference type="InterPro" id="IPR007231">
    <property type="entry name" value="Nucleoporin_int_Nup93/Nic96"/>
</dbReference>
<protein>
    <submittedName>
        <fullName evidence="5">Nuclear pore complex protein Nup93-like</fullName>
    </submittedName>
</protein>
<evidence type="ECO:0000313" key="6">
    <source>
        <dbReference type="Proteomes" id="UP000192247"/>
    </source>
</evidence>
<organism evidence="5 6">
    <name type="scientific">Tropilaelaps mercedesae</name>
    <dbReference type="NCBI Taxonomy" id="418985"/>
    <lineage>
        <taxon>Eukaryota</taxon>
        <taxon>Metazoa</taxon>
        <taxon>Ecdysozoa</taxon>
        <taxon>Arthropoda</taxon>
        <taxon>Chelicerata</taxon>
        <taxon>Arachnida</taxon>
        <taxon>Acari</taxon>
        <taxon>Parasitiformes</taxon>
        <taxon>Mesostigmata</taxon>
        <taxon>Gamasina</taxon>
        <taxon>Dermanyssoidea</taxon>
        <taxon>Laelapidae</taxon>
        <taxon>Tropilaelaps</taxon>
    </lineage>
</organism>
<proteinExistence type="inferred from homology"/>
<name>A0A1V9XF58_9ACAR</name>
<evidence type="ECO:0000313" key="5">
    <source>
        <dbReference type="EMBL" id="OQR72056.1"/>
    </source>
</evidence>
<dbReference type="PANTHER" id="PTHR11225">
    <property type="entry name" value="NUCLEAR PORE COMPLEX PROTEIN NUP93 NUCLEOPORIN NUP93 DEAD EYE PROTEIN"/>
    <property type="match status" value="1"/>
</dbReference>
<evidence type="ECO:0000256" key="4">
    <source>
        <dbReference type="ARBA" id="ARBA00023242"/>
    </source>
</evidence>
<keyword evidence="4" id="KW-0539">Nucleus</keyword>
<keyword evidence="3" id="KW-0906">Nuclear pore complex</keyword>
<dbReference type="GO" id="GO:0005643">
    <property type="term" value="C:nuclear pore"/>
    <property type="evidence" value="ECO:0007669"/>
    <property type="project" value="UniProtKB-SubCell"/>
</dbReference>
<keyword evidence="3" id="KW-0653">Protein transport</keyword>
<dbReference type="PANTHER" id="PTHR11225:SF4">
    <property type="entry name" value="NUCLEAR PORE COMPLEX PROTEIN NUP93"/>
    <property type="match status" value="1"/>
</dbReference>
<comment type="caution">
    <text evidence="5">The sequence shown here is derived from an EMBL/GenBank/DDBJ whole genome shotgun (WGS) entry which is preliminary data.</text>
</comment>
<dbReference type="GO" id="GO:0017056">
    <property type="term" value="F:structural constituent of nuclear pore"/>
    <property type="evidence" value="ECO:0007669"/>
    <property type="project" value="InterPro"/>
</dbReference>
<gene>
    <name evidence="5" type="ORF">BIW11_10616</name>
</gene>
<keyword evidence="3" id="KW-0811">Translocation</keyword>
<dbReference type="STRING" id="418985.A0A1V9XF58"/>
<dbReference type="GO" id="GO:0006606">
    <property type="term" value="P:protein import into nucleus"/>
    <property type="evidence" value="ECO:0007669"/>
    <property type="project" value="TreeGrafter"/>
</dbReference>
<dbReference type="InParanoid" id="A0A1V9XF58"/>
<comment type="similarity">
    <text evidence="2">Belongs to the nucleoporin interacting component (NIC) family.</text>
</comment>
<reference evidence="5 6" key="1">
    <citation type="journal article" date="2017" name="Gigascience">
        <title>Draft genome of the honey bee ectoparasitic mite, Tropilaelaps mercedesae, is shaped by the parasitic life history.</title>
        <authorList>
            <person name="Dong X."/>
            <person name="Armstrong S.D."/>
            <person name="Xia D."/>
            <person name="Makepeace B.L."/>
            <person name="Darby A.C."/>
            <person name="Kadowaki T."/>
        </authorList>
    </citation>
    <scope>NUCLEOTIDE SEQUENCE [LARGE SCALE GENOMIC DNA]</scope>
    <source>
        <strain evidence="5">Wuxi-XJTLU</strain>
    </source>
</reference>
<dbReference type="Proteomes" id="UP000192247">
    <property type="component" value="Unassembled WGS sequence"/>
</dbReference>
<dbReference type="EMBL" id="MNPL01012595">
    <property type="protein sequence ID" value="OQR72056.1"/>
    <property type="molecule type" value="Genomic_DNA"/>
</dbReference>
<keyword evidence="3" id="KW-0509">mRNA transport</keyword>
<dbReference type="AlphaFoldDB" id="A0A1V9XF58"/>
<evidence type="ECO:0000256" key="3">
    <source>
        <dbReference type="ARBA" id="ARBA00023132"/>
    </source>
</evidence>
<dbReference type="OrthoDB" id="1918363at2759"/>
<evidence type="ECO:0000256" key="2">
    <source>
        <dbReference type="ARBA" id="ARBA00010186"/>
    </source>
</evidence>
<accession>A0A1V9XF58</accession>